<dbReference type="GO" id="GO:0019867">
    <property type="term" value="C:outer membrane"/>
    <property type="evidence" value="ECO:0007669"/>
    <property type="project" value="InterPro"/>
</dbReference>
<dbReference type="EMBL" id="MFAF01000070">
    <property type="protein sequence ID" value="OGD75508.1"/>
    <property type="molecule type" value="Genomic_DNA"/>
</dbReference>
<dbReference type="STRING" id="1817816.A2Y64_02630"/>
<evidence type="ECO:0000313" key="2">
    <source>
        <dbReference type="Proteomes" id="UP000177187"/>
    </source>
</evidence>
<dbReference type="GO" id="GO:0043165">
    <property type="term" value="P:Gram-negative-bacterium-type cell outer membrane assembly"/>
    <property type="evidence" value="ECO:0007669"/>
    <property type="project" value="InterPro"/>
</dbReference>
<dbReference type="Pfam" id="PF04390">
    <property type="entry name" value="LptE"/>
    <property type="match status" value="1"/>
</dbReference>
<proteinExistence type="predicted"/>
<dbReference type="Proteomes" id="UP000177187">
    <property type="component" value="Unassembled WGS sequence"/>
</dbReference>
<protein>
    <recommendedName>
        <fullName evidence="3">ABC-type transport auxiliary lipoprotein component domain-containing protein</fullName>
    </recommendedName>
</protein>
<reference evidence="1 2" key="1">
    <citation type="journal article" date="2016" name="Nat. Commun.">
        <title>Thousands of microbial genomes shed light on interconnected biogeochemical processes in an aquifer system.</title>
        <authorList>
            <person name="Anantharaman K."/>
            <person name="Brown C.T."/>
            <person name="Hug L.A."/>
            <person name="Sharon I."/>
            <person name="Castelle C.J."/>
            <person name="Probst A.J."/>
            <person name="Thomas B.C."/>
            <person name="Singh A."/>
            <person name="Wilkins M.J."/>
            <person name="Karaoz U."/>
            <person name="Brodie E.L."/>
            <person name="Williams K.H."/>
            <person name="Hubbard S.S."/>
            <person name="Banfield J.F."/>
        </authorList>
    </citation>
    <scope>NUCLEOTIDE SEQUENCE [LARGE SCALE GENOMIC DNA]</scope>
</reference>
<evidence type="ECO:0008006" key="3">
    <source>
        <dbReference type="Google" id="ProtNLM"/>
    </source>
</evidence>
<dbReference type="Gene3D" id="3.30.160.150">
    <property type="entry name" value="Lipoprotein like domain"/>
    <property type="match status" value="1"/>
</dbReference>
<dbReference type="InterPro" id="IPR007485">
    <property type="entry name" value="LPS_assembly_LptE"/>
</dbReference>
<gene>
    <name evidence="1" type="ORF">A2Y64_02630</name>
</gene>
<accession>A0A1F5F793</accession>
<evidence type="ECO:0000313" key="1">
    <source>
        <dbReference type="EMBL" id="OGD75508.1"/>
    </source>
</evidence>
<sequence length="155" mass="17197">MFLIAGCRYTFSPNLPPGIESVAVPTVTNTTFEYGIEQELTAAIIEEILVNSPLTVAPEARADSLLLVTITSYATRAVAYDVEEAVKKRELTVELEVVFRDLDAKRDLWRDTSLSERVTYYDVETTGGSGTEAEAYTESVNLLAQRVVDRIVEGW</sequence>
<organism evidence="1 2">
    <name type="scientific">Candidatus Coatesbacteria bacterium RBG_13_66_14</name>
    <dbReference type="NCBI Taxonomy" id="1817816"/>
    <lineage>
        <taxon>Bacteria</taxon>
        <taxon>Candidatus Coatesiibacteriota</taxon>
    </lineage>
</organism>
<comment type="caution">
    <text evidence="1">The sequence shown here is derived from an EMBL/GenBank/DDBJ whole genome shotgun (WGS) entry which is preliminary data.</text>
</comment>
<name>A0A1F5F793_9BACT</name>
<dbReference type="AlphaFoldDB" id="A0A1F5F793"/>